<sequence>MPAVTSDPAVPAHPPAPALPHTWRPLGVRLAVVFFGVLLLVVCAAAWFGFDQSIRDRWTWLQRGTVLAFGLATAFLGWLLSRSRATARADGLVVVNGLKRRELDWAQVLAVHLPPGAPWATLDLADGTTVSVMAFQGSDGQLAQRGVRELRALIDR</sequence>
<evidence type="ECO:0000313" key="4">
    <source>
        <dbReference type="Proteomes" id="UP000294853"/>
    </source>
</evidence>
<proteinExistence type="predicted"/>
<keyword evidence="4" id="KW-1185">Reference proteome</keyword>
<dbReference type="Proteomes" id="UP000294853">
    <property type="component" value="Chromosome"/>
</dbReference>
<keyword evidence="1" id="KW-0472">Membrane</keyword>
<protein>
    <submittedName>
        <fullName evidence="3">PH domain-containing protein</fullName>
    </submittedName>
</protein>
<organism evidence="3 4">
    <name type="scientific">Nocardioides seonyuensis</name>
    <dbReference type="NCBI Taxonomy" id="2518371"/>
    <lineage>
        <taxon>Bacteria</taxon>
        <taxon>Bacillati</taxon>
        <taxon>Actinomycetota</taxon>
        <taxon>Actinomycetes</taxon>
        <taxon>Propionibacteriales</taxon>
        <taxon>Nocardioidaceae</taxon>
        <taxon>Nocardioides</taxon>
    </lineage>
</organism>
<evidence type="ECO:0000313" key="3">
    <source>
        <dbReference type="EMBL" id="QBX56983.1"/>
    </source>
</evidence>
<keyword evidence="1" id="KW-1133">Transmembrane helix</keyword>
<evidence type="ECO:0000259" key="2">
    <source>
        <dbReference type="Pfam" id="PF10756"/>
    </source>
</evidence>
<name>A0A4P7IJN2_9ACTN</name>
<dbReference type="InterPro" id="IPR019692">
    <property type="entry name" value="CFP-6_PH"/>
</dbReference>
<reference evidence="3 4" key="1">
    <citation type="submission" date="2019-03" db="EMBL/GenBank/DDBJ databases">
        <title>Three New Species of Nocardioides, Nocardioides euryhalodurans sp. nov., Nocardioides seonyuensis sp. nov. and Nocardioides eburneoflavus sp. nov. Iolated from Soil.</title>
        <authorList>
            <person name="Roh S.G."/>
            <person name="Lee C."/>
            <person name="Kim M.-K."/>
            <person name="Kim S.B."/>
        </authorList>
    </citation>
    <scope>NUCLEOTIDE SEQUENCE [LARGE SCALE GENOMIC DNA]</scope>
    <source>
        <strain evidence="3 4">MMS17-SY207-3</strain>
    </source>
</reference>
<feature type="transmembrane region" description="Helical" evidence="1">
    <location>
        <begin position="26"/>
        <end position="48"/>
    </location>
</feature>
<dbReference type="EMBL" id="CP038436">
    <property type="protein sequence ID" value="QBX56983.1"/>
    <property type="molecule type" value="Genomic_DNA"/>
</dbReference>
<keyword evidence="1" id="KW-0812">Transmembrane</keyword>
<gene>
    <name evidence="3" type="ORF">EXE58_17090</name>
</gene>
<dbReference type="AlphaFoldDB" id="A0A4P7IJN2"/>
<dbReference type="KEGG" id="nsn:EXE58_17090"/>
<dbReference type="OrthoDB" id="3824918at2"/>
<feature type="transmembrane region" description="Helical" evidence="1">
    <location>
        <begin position="60"/>
        <end position="80"/>
    </location>
</feature>
<evidence type="ECO:0000256" key="1">
    <source>
        <dbReference type="SAM" id="Phobius"/>
    </source>
</evidence>
<dbReference type="Pfam" id="PF10756">
    <property type="entry name" value="bPH_6"/>
    <property type="match status" value="1"/>
</dbReference>
<accession>A0A4P7IJN2</accession>
<feature type="domain" description="Low molecular weight protein antigen 6 PH" evidence="2">
    <location>
        <begin position="82"/>
        <end position="151"/>
    </location>
</feature>